<comment type="caution">
    <text evidence="1">The sequence shown here is derived from an EMBL/GenBank/DDBJ whole genome shotgun (WGS) entry which is preliminary data.</text>
</comment>
<gene>
    <name evidence="1" type="ORF">QQ020_30155</name>
</gene>
<sequence>MSRKYFLLDKNSLLKEVQAEKKAAFLHTLIEKVKTDYLRQCNPLGLVDDTVLSIQAYQSYDVKHLEEFYDLLSGIFRYQIGTNQLEFLFDGKTHYEKYLEDWESCFHNWMTKFCQQDRFLKAVLAVTVFYENEHSAILAENRLKYFISHYFGLKLYRYKGIMQMHVA</sequence>
<dbReference type="EMBL" id="JAUJEB010000008">
    <property type="protein sequence ID" value="MDN5216370.1"/>
    <property type="molecule type" value="Genomic_DNA"/>
</dbReference>
<reference evidence="1" key="1">
    <citation type="submission" date="2023-06" db="EMBL/GenBank/DDBJ databases">
        <title>Genomic of Agaribacillus aureum.</title>
        <authorList>
            <person name="Wang G."/>
        </authorList>
    </citation>
    <scope>NUCLEOTIDE SEQUENCE</scope>
    <source>
        <strain evidence="1">BMA12</strain>
    </source>
</reference>
<evidence type="ECO:0000313" key="2">
    <source>
        <dbReference type="Proteomes" id="UP001172083"/>
    </source>
</evidence>
<organism evidence="1 2">
    <name type="scientific">Agaribacillus aureus</name>
    <dbReference type="NCBI Taxonomy" id="3051825"/>
    <lineage>
        <taxon>Bacteria</taxon>
        <taxon>Pseudomonadati</taxon>
        <taxon>Bacteroidota</taxon>
        <taxon>Cytophagia</taxon>
        <taxon>Cytophagales</taxon>
        <taxon>Splendidivirgaceae</taxon>
        <taxon>Agaribacillus</taxon>
    </lineage>
</organism>
<dbReference type="Proteomes" id="UP001172083">
    <property type="component" value="Unassembled WGS sequence"/>
</dbReference>
<keyword evidence="2" id="KW-1185">Reference proteome</keyword>
<accession>A0ABT8LF09</accession>
<dbReference type="RefSeq" id="WP_346761708.1">
    <property type="nucleotide sequence ID" value="NZ_JAUJEB010000008.1"/>
</dbReference>
<proteinExistence type="predicted"/>
<evidence type="ECO:0000313" key="1">
    <source>
        <dbReference type="EMBL" id="MDN5216370.1"/>
    </source>
</evidence>
<name>A0ABT8LF09_9BACT</name>
<protein>
    <submittedName>
        <fullName evidence="1">Uncharacterized protein</fullName>
    </submittedName>
</protein>